<dbReference type="Gene3D" id="1.25.40.80">
    <property type="match status" value="1"/>
</dbReference>
<sequence length="346" mass="38847">MPVFPMLTRNGAAETDAYPHAASLTQGRPRVGVMFVKKFRNLNADPKFKVKVTGVKKLVSSSRVSLAAPILAHLLRICIQVTAPGVTVFEIKKGLRLHDNPSLREALDGASSFRCVYILDPWFTDVSQVGINRWRFLLQCLEDLDSSLRKLNSRLYVVRGQPVDVFPKLFKEWNINVLSFEEDPEPFGRSRDSAISALAQDIGVKMIVRISHTLYDLKKIISENDGTPPLTFKRFQSVLSRLDPPAKPEDRITLDTICQCKTPILLAHDDKYGIPSLDDLGFDTSGLSSNVFRGGESEALQRLQGHLERKYTAPRLNVSFERRVSRLGAAGDRTSDLWIVKPVCYH</sequence>
<dbReference type="PANTHER" id="PTHR11455:SF30">
    <property type="entry name" value="CRYPTOCHROME-1"/>
    <property type="match status" value="1"/>
</dbReference>
<reference evidence="2" key="1">
    <citation type="journal article" date="2019" name="bioRxiv">
        <title>The Genome of the Zebra Mussel, Dreissena polymorpha: A Resource for Invasive Species Research.</title>
        <authorList>
            <person name="McCartney M.A."/>
            <person name="Auch B."/>
            <person name="Kono T."/>
            <person name="Mallez S."/>
            <person name="Zhang Y."/>
            <person name="Obille A."/>
            <person name="Becker A."/>
            <person name="Abrahante J.E."/>
            <person name="Garbe J."/>
            <person name="Badalamenti J.P."/>
            <person name="Herman A."/>
            <person name="Mangelson H."/>
            <person name="Liachko I."/>
            <person name="Sullivan S."/>
            <person name="Sone E.D."/>
            <person name="Koren S."/>
            <person name="Silverstein K.A.T."/>
            <person name="Beckman K.B."/>
            <person name="Gohl D.M."/>
        </authorList>
    </citation>
    <scope>NUCLEOTIDE SEQUENCE</scope>
    <source>
        <strain evidence="2">Duluth1</strain>
        <tissue evidence="2">Whole animal</tissue>
    </source>
</reference>
<reference evidence="2" key="2">
    <citation type="submission" date="2020-11" db="EMBL/GenBank/DDBJ databases">
        <authorList>
            <person name="McCartney M.A."/>
            <person name="Auch B."/>
            <person name="Kono T."/>
            <person name="Mallez S."/>
            <person name="Becker A."/>
            <person name="Gohl D.M."/>
            <person name="Silverstein K.A.T."/>
            <person name="Koren S."/>
            <person name="Bechman K.B."/>
            <person name="Herman A."/>
            <person name="Abrahante J.E."/>
            <person name="Garbe J."/>
        </authorList>
    </citation>
    <scope>NUCLEOTIDE SEQUENCE</scope>
    <source>
        <strain evidence="2">Duluth1</strain>
        <tissue evidence="2">Whole animal</tissue>
    </source>
</reference>
<dbReference type="PANTHER" id="PTHR11455">
    <property type="entry name" value="CRYPTOCHROME"/>
    <property type="match status" value="1"/>
</dbReference>
<dbReference type="PROSITE" id="PS51645">
    <property type="entry name" value="PHR_CRY_ALPHA_BETA"/>
    <property type="match status" value="1"/>
</dbReference>
<gene>
    <name evidence="2" type="ORF">DPMN_156959</name>
</gene>
<name>A0A9D4JCX5_DREPO</name>
<dbReference type="Proteomes" id="UP000828390">
    <property type="component" value="Unassembled WGS sequence"/>
</dbReference>
<dbReference type="InterPro" id="IPR002081">
    <property type="entry name" value="Cryptochrome/DNA_photolyase_1"/>
</dbReference>
<evidence type="ECO:0000313" key="3">
    <source>
        <dbReference type="Proteomes" id="UP000828390"/>
    </source>
</evidence>
<dbReference type="GO" id="GO:0045892">
    <property type="term" value="P:negative regulation of DNA-templated transcription"/>
    <property type="evidence" value="ECO:0007669"/>
    <property type="project" value="TreeGrafter"/>
</dbReference>
<protein>
    <recommendedName>
        <fullName evidence="1">Photolyase/cryptochrome alpha/beta domain-containing protein</fullName>
    </recommendedName>
</protein>
<organism evidence="2 3">
    <name type="scientific">Dreissena polymorpha</name>
    <name type="common">Zebra mussel</name>
    <name type="synonym">Mytilus polymorpha</name>
    <dbReference type="NCBI Taxonomy" id="45954"/>
    <lineage>
        <taxon>Eukaryota</taxon>
        <taxon>Metazoa</taxon>
        <taxon>Spiralia</taxon>
        <taxon>Lophotrochozoa</taxon>
        <taxon>Mollusca</taxon>
        <taxon>Bivalvia</taxon>
        <taxon>Autobranchia</taxon>
        <taxon>Heteroconchia</taxon>
        <taxon>Euheterodonta</taxon>
        <taxon>Imparidentia</taxon>
        <taxon>Neoheterodontei</taxon>
        <taxon>Myida</taxon>
        <taxon>Dreissenoidea</taxon>
        <taxon>Dreissenidae</taxon>
        <taxon>Dreissena</taxon>
    </lineage>
</organism>
<dbReference type="Gene3D" id="3.40.50.620">
    <property type="entry name" value="HUPs"/>
    <property type="match status" value="1"/>
</dbReference>
<dbReference type="GO" id="GO:0032922">
    <property type="term" value="P:circadian regulation of gene expression"/>
    <property type="evidence" value="ECO:0007669"/>
    <property type="project" value="TreeGrafter"/>
</dbReference>
<feature type="domain" description="Photolyase/cryptochrome alpha/beta" evidence="1">
    <location>
        <begin position="85"/>
        <end position="214"/>
    </location>
</feature>
<dbReference type="InterPro" id="IPR014729">
    <property type="entry name" value="Rossmann-like_a/b/a_fold"/>
</dbReference>
<dbReference type="GO" id="GO:0071949">
    <property type="term" value="F:FAD binding"/>
    <property type="evidence" value="ECO:0007669"/>
    <property type="project" value="TreeGrafter"/>
</dbReference>
<dbReference type="AlphaFoldDB" id="A0A9D4JCX5"/>
<dbReference type="InterPro" id="IPR006050">
    <property type="entry name" value="DNA_photolyase_N"/>
</dbReference>
<dbReference type="GO" id="GO:0003677">
    <property type="term" value="F:DNA binding"/>
    <property type="evidence" value="ECO:0007669"/>
    <property type="project" value="TreeGrafter"/>
</dbReference>
<evidence type="ECO:0000313" key="2">
    <source>
        <dbReference type="EMBL" id="KAH3803257.1"/>
    </source>
</evidence>
<dbReference type="GO" id="GO:0005737">
    <property type="term" value="C:cytoplasm"/>
    <property type="evidence" value="ECO:0007669"/>
    <property type="project" value="TreeGrafter"/>
</dbReference>
<dbReference type="SUPFAM" id="SSF52425">
    <property type="entry name" value="Cryptochrome/photolyase, N-terminal domain"/>
    <property type="match status" value="1"/>
</dbReference>
<dbReference type="GO" id="GO:0005634">
    <property type="term" value="C:nucleus"/>
    <property type="evidence" value="ECO:0007669"/>
    <property type="project" value="TreeGrafter"/>
</dbReference>
<evidence type="ECO:0000259" key="1">
    <source>
        <dbReference type="PROSITE" id="PS51645"/>
    </source>
</evidence>
<dbReference type="EMBL" id="JAIWYP010000007">
    <property type="protein sequence ID" value="KAH3803257.1"/>
    <property type="molecule type" value="Genomic_DNA"/>
</dbReference>
<comment type="caution">
    <text evidence="2">The sequence shown here is derived from an EMBL/GenBank/DDBJ whole genome shotgun (WGS) entry which is preliminary data.</text>
</comment>
<accession>A0A9D4JCX5</accession>
<dbReference type="Pfam" id="PF00875">
    <property type="entry name" value="DNA_photolyase"/>
    <property type="match status" value="1"/>
</dbReference>
<proteinExistence type="predicted"/>
<dbReference type="InterPro" id="IPR036155">
    <property type="entry name" value="Crypto/Photolyase_N_sf"/>
</dbReference>
<dbReference type="GO" id="GO:0043153">
    <property type="term" value="P:entrainment of circadian clock by photoperiod"/>
    <property type="evidence" value="ECO:0007669"/>
    <property type="project" value="TreeGrafter"/>
</dbReference>
<keyword evidence="3" id="KW-1185">Reference proteome</keyword>